<organism evidence="4">
    <name type="scientific">Schistosoma curassoni</name>
    <dbReference type="NCBI Taxonomy" id="6186"/>
    <lineage>
        <taxon>Eukaryota</taxon>
        <taxon>Metazoa</taxon>
        <taxon>Spiralia</taxon>
        <taxon>Lophotrochozoa</taxon>
        <taxon>Platyhelminthes</taxon>
        <taxon>Trematoda</taxon>
        <taxon>Digenea</taxon>
        <taxon>Strigeidida</taxon>
        <taxon>Schistosomatoidea</taxon>
        <taxon>Schistosomatidae</taxon>
        <taxon>Schistosoma</taxon>
    </lineage>
</organism>
<dbReference type="WBParaSite" id="SCUD_0000107501-mRNA-1">
    <property type="protein sequence ID" value="SCUD_0000107501-mRNA-1"/>
    <property type="gene ID" value="SCUD_0000107501"/>
</dbReference>
<feature type="transmembrane region" description="Helical" evidence="1">
    <location>
        <begin position="6"/>
        <end position="22"/>
    </location>
</feature>
<evidence type="ECO:0000313" key="4">
    <source>
        <dbReference type="WBParaSite" id="SCUD_0000107501-mRNA-1"/>
    </source>
</evidence>
<keyword evidence="3" id="KW-1185">Reference proteome</keyword>
<evidence type="ECO:0000313" key="3">
    <source>
        <dbReference type="Proteomes" id="UP000279833"/>
    </source>
</evidence>
<reference evidence="4" key="1">
    <citation type="submission" date="2016-06" db="UniProtKB">
        <authorList>
            <consortium name="WormBaseParasite"/>
        </authorList>
    </citation>
    <scope>IDENTIFICATION</scope>
</reference>
<accession>A0A183JEG3</accession>
<dbReference type="Proteomes" id="UP000279833">
    <property type="component" value="Unassembled WGS sequence"/>
</dbReference>
<sequence>MSIAHILQAVTSTTHFFVYLITSTHRSMIVRRYYPIVYPR</sequence>
<dbReference type="AlphaFoldDB" id="A0A183JEG3"/>
<reference evidence="2 3" key="2">
    <citation type="submission" date="2018-11" db="EMBL/GenBank/DDBJ databases">
        <authorList>
            <consortium name="Pathogen Informatics"/>
        </authorList>
    </citation>
    <scope>NUCLEOTIDE SEQUENCE [LARGE SCALE GENOMIC DNA]</scope>
    <source>
        <strain evidence="2">Dakar</strain>
        <strain evidence="3">Dakar, Senegal</strain>
    </source>
</reference>
<keyword evidence="1" id="KW-1133">Transmembrane helix</keyword>
<gene>
    <name evidence="2" type="ORF">SCUD_LOCUS1076</name>
</gene>
<keyword evidence="1" id="KW-0472">Membrane</keyword>
<proteinExistence type="predicted"/>
<keyword evidence="1" id="KW-0812">Transmembrane</keyword>
<protein>
    <submittedName>
        <fullName evidence="2 4">Uncharacterized protein</fullName>
    </submittedName>
</protein>
<evidence type="ECO:0000313" key="2">
    <source>
        <dbReference type="EMBL" id="VDO65467.1"/>
    </source>
</evidence>
<evidence type="ECO:0000256" key="1">
    <source>
        <dbReference type="SAM" id="Phobius"/>
    </source>
</evidence>
<dbReference type="EMBL" id="UZAK01000829">
    <property type="protein sequence ID" value="VDO65467.1"/>
    <property type="molecule type" value="Genomic_DNA"/>
</dbReference>
<name>A0A183JEG3_9TREM</name>